<proteinExistence type="predicted"/>
<accession>A0A0P7YXX4</accession>
<dbReference type="EMBL" id="LJZR01000014">
    <property type="protein sequence ID" value="KPQ35096.1"/>
    <property type="molecule type" value="Genomic_DNA"/>
</dbReference>
<dbReference type="STRING" id="1666911.HLUCCA11_11800"/>
<name>A0A0P7YXX4_9CYAN</name>
<evidence type="ECO:0000313" key="3">
    <source>
        <dbReference type="EMBL" id="KPQ35096.1"/>
    </source>
</evidence>
<sequence>MRKQRRRKLTILAAALLGVVISLCSSPAIASFGLSIPGRTQAFVGTIQTEQHSPNAFNAFPDRMVYPLSEHISQFLSSDLSLDLSSDLSSDLSLDQLVDLDHLGKQRYRDGDFAGAIARWNTALQGYRSEGDLFAQASVLSNLALSYQQLSQWDEAERAIAQSLALIASQQKTPTARYWPALAQALTSRGSLEIAMGHPEQALESWQQAARAYEYSDNEAGVSRAQINQAQALRELGYYRQALEKLTQVQENMASQPPSALKAIALHRLGEALRLSGQLAASSRVLTQSLAIAEEQSDPEEISALLLSLGRTAQSQQELAIAQNFYQQAAAAIAHQPAAVQSTQRVPIQLSQLALQVQTAQTLEEWQSVTALWLTIQAQFEQLPANRSTIYHQIHWATHLINIGESQLAAAAGAQPNLQTVAQQLSHAVEQARALTDRRAEAYALGTLGRVYEQHQHWAITRSLTQAALTLSNAISATDIAYEWQWQLGRLWQAPNNPQRSVPQSLKAYYQAVDTLSLLRGDLTAAVSSTQFSFVENVEPIYRQLLSLLLQTDPTAFDYQENLASAREIIELLRLAELDNYFQEACIDVEPIDINSADPKAAILYTLVFEDRLSVILHLPNQPLQHYSTAVAAQEVGKVSEQLRKQLVVRSRRDYLSVAEQLYSWLIAPARLAIDRSGAETLVFVLDGPLQNVPMATLYDGDRFLVEDYAIGLTPGIKLLNPQPWSPLNLKALIAGISKDSNGLGALPFVETEVNAVTSHIDDATVLLNDQFTQAALSNKLKSRAYKIVHVATHGQLGSTPEETYLLAWNELINVRDVNQMLQANLGSREGIELLVLSACETASGDRQSGLGLSGVAIRAGARSTLGSLWAINDEATAVFMDYFYHHLTQPQTTRAAALRAAQIQLLANPQYQHPIYWAPYVLLGSWL</sequence>
<dbReference type="PANTHER" id="PTHR10098:SF108">
    <property type="entry name" value="TETRATRICOPEPTIDE REPEAT PROTEIN 28"/>
    <property type="match status" value="1"/>
</dbReference>
<dbReference type="SUPFAM" id="SSF48452">
    <property type="entry name" value="TPR-like"/>
    <property type="match status" value="1"/>
</dbReference>
<comment type="caution">
    <text evidence="3">The sequence shown here is derived from an EMBL/GenBank/DDBJ whole genome shotgun (WGS) entry which is preliminary data.</text>
</comment>
<organism evidence="3 4">
    <name type="scientific">Phormidesmis priestleyi Ana</name>
    <dbReference type="NCBI Taxonomy" id="1666911"/>
    <lineage>
        <taxon>Bacteria</taxon>
        <taxon>Bacillati</taxon>
        <taxon>Cyanobacteriota</taxon>
        <taxon>Cyanophyceae</taxon>
        <taxon>Leptolyngbyales</taxon>
        <taxon>Leptolyngbyaceae</taxon>
        <taxon>Phormidesmis</taxon>
    </lineage>
</organism>
<evidence type="ECO:0000256" key="1">
    <source>
        <dbReference type="SAM" id="SignalP"/>
    </source>
</evidence>
<keyword evidence="1" id="KW-0732">Signal</keyword>
<dbReference type="PANTHER" id="PTHR10098">
    <property type="entry name" value="RAPSYN-RELATED"/>
    <property type="match status" value="1"/>
</dbReference>
<evidence type="ECO:0000313" key="4">
    <source>
        <dbReference type="Proteomes" id="UP000050465"/>
    </source>
</evidence>
<dbReference type="Proteomes" id="UP000050465">
    <property type="component" value="Unassembled WGS sequence"/>
</dbReference>
<dbReference type="InterPro" id="IPR011990">
    <property type="entry name" value="TPR-like_helical_dom_sf"/>
</dbReference>
<dbReference type="Pfam" id="PF12770">
    <property type="entry name" value="CHAT"/>
    <property type="match status" value="1"/>
</dbReference>
<dbReference type="SMART" id="SM00028">
    <property type="entry name" value="TPR"/>
    <property type="match status" value="5"/>
</dbReference>
<reference evidence="3 4" key="1">
    <citation type="submission" date="2015-09" db="EMBL/GenBank/DDBJ databases">
        <title>Identification and resolution of microdiversity through metagenomic sequencing of parallel consortia.</title>
        <authorList>
            <person name="Nelson W.C."/>
            <person name="Romine M.F."/>
            <person name="Lindemann S.R."/>
        </authorList>
    </citation>
    <scope>NUCLEOTIDE SEQUENCE [LARGE SCALE GENOMIC DNA]</scope>
    <source>
        <strain evidence="3">Ana</strain>
    </source>
</reference>
<dbReference type="Gene3D" id="1.25.40.10">
    <property type="entry name" value="Tetratricopeptide repeat domain"/>
    <property type="match status" value="3"/>
</dbReference>
<dbReference type="InterPro" id="IPR019734">
    <property type="entry name" value="TPR_rpt"/>
</dbReference>
<dbReference type="PATRIC" id="fig|1666911.3.peg.4425"/>
<gene>
    <name evidence="3" type="ORF">HLUCCA11_11800</name>
</gene>
<feature type="signal peptide" evidence="1">
    <location>
        <begin position="1"/>
        <end position="30"/>
    </location>
</feature>
<dbReference type="Pfam" id="PF13176">
    <property type="entry name" value="TPR_7"/>
    <property type="match status" value="1"/>
</dbReference>
<dbReference type="AlphaFoldDB" id="A0A0P7YXX4"/>
<dbReference type="InterPro" id="IPR024983">
    <property type="entry name" value="CHAT_dom"/>
</dbReference>
<feature type="chain" id="PRO_5006146749" description="CHAT domain-containing protein" evidence="1">
    <location>
        <begin position="31"/>
        <end position="928"/>
    </location>
</feature>
<feature type="domain" description="CHAT" evidence="2">
    <location>
        <begin position="658"/>
        <end position="926"/>
    </location>
</feature>
<evidence type="ECO:0000259" key="2">
    <source>
        <dbReference type="Pfam" id="PF12770"/>
    </source>
</evidence>
<protein>
    <recommendedName>
        <fullName evidence="2">CHAT domain-containing protein</fullName>
    </recommendedName>
</protein>